<dbReference type="PROSITE" id="PS50294">
    <property type="entry name" value="WD_REPEATS_REGION"/>
    <property type="match status" value="1"/>
</dbReference>
<dbReference type="InterPro" id="IPR022033">
    <property type="entry name" value="Rav1p_C"/>
</dbReference>
<feature type="region of interest" description="Disordered" evidence="2">
    <location>
        <begin position="1438"/>
        <end position="1457"/>
    </location>
</feature>
<feature type="region of interest" description="Disordered" evidence="2">
    <location>
        <begin position="1711"/>
        <end position="1735"/>
    </location>
</feature>
<comment type="caution">
    <text evidence="4">The sequence shown here is derived from an EMBL/GenBank/DDBJ whole genome shotgun (WGS) entry which is preliminary data.</text>
</comment>
<feature type="compositionally biased region" description="Low complexity" evidence="2">
    <location>
        <begin position="1369"/>
        <end position="1379"/>
    </location>
</feature>
<dbReference type="InterPro" id="IPR036322">
    <property type="entry name" value="WD40_repeat_dom_sf"/>
</dbReference>
<dbReference type="GO" id="GO:0007035">
    <property type="term" value="P:vacuolar acidification"/>
    <property type="evidence" value="ECO:0007669"/>
    <property type="project" value="TreeGrafter"/>
</dbReference>
<sequence length="2306" mass="256416">MHLLQQLIAPRASTSVATGIWGKKRYLVYGSGTYCYVYTAENTLLQVLRIPSGVSVSVLAVALDSVNGLIAVSFGSDVSLFSPQVESDQVQWTHRRTTRHDFLAFALSWSPSEQLLVAGRDLELWQPEAAPTPTDEPVWSKTWSCSLASDAIKAQFSPDGRFFVSLSKNDRLPKVWFSADVVAEGPRYRFAYLPHPASVSHVTWRRKTTCQTNVFENALLTTCSDNISRLWCLLENSQPFQFHLGAVIDPTSAPIADEDDSSDSGSHARVVHWLHDSEVQDAISQREMEEARFSKISKRKPGSTLLKTKKLKSSLKDYSDILFHVQRDGSTIFWGIQHLTGQPRHASKVILLAKTENTLPAADFEFFQQETLVYHNEWGTRESAIFFPAEVQILAQRHDGAYNAYTMNLEDFFVTSWMIPRLSLKHSWIGLSTPIVRVSRHPNMPLIANFGSDGEIIIFHSSVPITGLRTTDGLTAVKTLPSSAEDKNPQLAWLPHGPYFILLQNATLTVHSLQQGTRTYVSSMKGYDPTYPLLLLHAYVDPNAKKASESELERHQTIVYVVGVSEQHSTVFVWALHFEADVLQDHSLISKTSLQLGSDVTVLRALPTDDLCLTHYPQSPMGAHFFVTYSSDKLMRFWHCCDGSLLSLSDSSDPAKVAIQQDEPWRVVGEFEYQPERLDLLQTDAFGKMCTVSISDGSSLLTIWGNEATGLDMRQEWATRLNDTVVAIDWFFSSDGQHLLAVGLLNRVYIFCQRRLASVEDLPTWDRIGDMEIAWPNSTSTIAWLPTGSLQIATEQTVLVYDKWMDETSYSDIAADAQVPLHTFSVVDARNGRLPDHHPQLLIQYLLWGKFDFVRYSLSLLHCFVKLMVDSGRNITETPVPLWRIFADDEIKGKQEQQYDALFDFGGDAGEKKVIVGEFSDDDAAFLSEALTRTSLPNISHVDQMLLLAVIDTLVQVEKQKRSLDENGVRYILFVRLFLFSQRSFPASMKAAGLTSRDIAWGFFTDSHDILLDFVSQSFNNKVMWSDAKALGLGYWLRNPDTMRKTMESIARNQYMGKDDSRNPVDCSLFYIALRKKNVVLGLWKLSSSHPEQAATLRFLANDFEEDRWKAAALKNAFALLGKQRYEYAVAFFLLADKLKDAVSVCLKQLNDPQLATILCRLYEGEDGPILKETLSSHILPNAIAKGDRWLAAIAFTMLKQRDQALFAVLSPLDTLLPESAEPITIPGAQALSDPALLVFYHYLRRSYRILRIHQPRISADLETEFVYRSAQAYERLGCPGLALDIIRKADALIGQYVGDEVTSGTTELQAPPSDDVAAGNLHMEAWGGPVKKPEAGPANAASIDWGAPVSPAINADTRGAADFDWGAPTAKEPEPATAGGFDWSEPVSSVKPSRGDMDWGEPVSTAKEGGTIDWGEPSSSQVVKNRTLDDEFEAFKKSIGGYDDPSSDLDVGDDEESNASLEAATNAFENVSTAMSQVSEPPDPKRVLRLELEKRNMRLYKWMLSMRIVQAVYKSVSVVSKNREILASEDTFRDYFKLLIDGIRLLLEIVEMPVEVMDRVLVTRCREMNAVLAFVELAPLRNTLQESLPIVETFLVEQSNELARLTLGLNRSSRQPAYVESLARQILLCIVRWTEWTVGTGLALNKVIASQAAATAYMMLTVSALRGKDYAMTTQLVLLCASFFELLLAGNIENLTSNLLELSTPRSLQAFDPDAERDNDSGPDEDDFEEKSPLRDQLQAETSVMCDDLIAVISLQHVAFSFDGYLAQLRSGASNPADESHGFLCDAVLRPISISLRAMQKHVAESWICGGVKTQKIRKYLNGHEKKQLWDTLRKTISVPKMIDFVLRAREEEPLQQQKVPDHEEFSEESAAAAADPPRKAPELIYRAADIIHTFAVNPYDHNEMAVGTHRGIFEVDVENAKHFFQRKGTSTDIYHSVDDIAVRSMPTSARVSSDEQAPSIFEISSGHLHRHLLKRRDTLTRKLSFDSMQKAIQTNMRSLRTDASLTELDAGHGVHHHVPGVSSLSAHPTLNYYLAGLSDPPQTPAVVQLYQFGQPKELVTYTSGTTARFTKTRFDTFGVRFGASDSKGDVYIWRFDASADACKPAIALACHSSFTNDLAFLNSSSLLATAGVSTNNQNVCMWDTLLPPARARVKAFNVAEGGAYSLVYSARHQLLFSGSKKGDIYVFDVRQRTLVDSYQAHEQLVKALAIDYASGNLVSGSMGGELKLWDLQTFEEQSTWSAAATPVSPSSITRSGGEESPTVAPAGSGTSGNGLSAYGIVQAEVVDDAIYTCAADGCVRRYAR</sequence>
<dbReference type="InterPro" id="IPR001680">
    <property type="entry name" value="WD40_rpt"/>
</dbReference>
<dbReference type="Proteomes" id="UP001212152">
    <property type="component" value="Unassembled WGS sequence"/>
</dbReference>
<dbReference type="PROSITE" id="PS50082">
    <property type="entry name" value="WD_REPEATS_2"/>
    <property type="match status" value="1"/>
</dbReference>
<gene>
    <name evidence="4" type="primary">RAV1</name>
    <name evidence="4" type="ORF">HDU87_006876</name>
</gene>
<feature type="compositionally biased region" description="Acidic residues" evidence="2">
    <location>
        <begin position="1446"/>
        <end position="1457"/>
    </location>
</feature>
<dbReference type="EMBL" id="JADGJQ010000060">
    <property type="protein sequence ID" value="KAJ3174760.1"/>
    <property type="molecule type" value="Genomic_DNA"/>
</dbReference>
<dbReference type="GO" id="GO:0043291">
    <property type="term" value="C:RAVE complex"/>
    <property type="evidence" value="ECO:0007669"/>
    <property type="project" value="TreeGrafter"/>
</dbReference>
<feature type="region of interest" description="Disordered" evidence="2">
    <location>
        <begin position="1369"/>
        <end position="1400"/>
    </location>
</feature>
<keyword evidence="1" id="KW-0853">WD repeat</keyword>
<dbReference type="Gene3D" id="2.130.10.10">
    <property type="entry name" value="YVTN repeat-like/Quinoprotein amine dehydrogenase"/>
    <property type="match status" value="2"/>
</dbReference>
<evidence type="ECO:0000256" key="1">
    <source>
        <dbReference type="PROSITE-ProRule" id="PRU00221"/>
    </source>
</evidence>
<evidence type="ECO:0000313" key="4">
    <source>
        <dbReference type="EMBL" id="KAJ3174760.1"/>
    </source>
</evidence>
<dbReference type="Pfam" id="PF00400">
    <property type="entry name" value="WD40"/>
    <property type="match status" value="1"/>
</dbReference>
<protein>
    <submittedName>
        <fullName evidence="4">Regulator of (H+)-ATPase in vacuolar membrane</fullName>
    </submittedName>
</protein>
<organism evidence="4 5">
    <name type="scientific">Geranomyces variabilis</name>
    <dbReference type="NCBI Taxonomy" id="109894"/>
    <lineage>
        <taxon>Eukaryota</taxon>
        <taxon>Fungi</taxon>
        <taxon>Fungi incertae sedis</taxon>
        <taxon>Chytridiomycota</taxon>
        <taxon>Chytridiomycota incertae sedis</taxon>
        <taxon>Chytridiomycetes</taxon>
        <taxon>Spizellomycetales</taxon>
        <taxon>Powellomycetaceae</taxon>
        <taxon>Geranomyces</taxon>
    </lineage>
</organism>
<reference evidence="4" key="1">
    <citation type="submission" date="2020-05" db="EMBL/GenBank/DDBJ databases">
        <title>Phylogenomic resolution of chytrid fungi.</title>
        <authorList>
            <person name="Stajich J.E."/>
            <person name="Amses K."/>
            <person name="Simmons R."/>
            <person name="Seto K."/>
            <person name="Myers J."/>
            <person name="Bonds A."/>
            <person name="Quandt C.A."/>
            <person name="Barry K."/>
            <person name="Liu P."/>
            <person name="Grigoriev I."/>
            <person name="Longcore J.E."/>
            <person name="James T.Y."/>
        </authorList>
    </citation>
    <scope>NUCLEOTIDE SEQUENCE</scope>
    <source>
        <strain evidence="4">JEL0379</strain>
    </source>
</reference>
<feature type="repeat" description="WD" evidence="1">
    <location>
        <begin position="2200"/>
        <end position="2241"/>
    </location>
</feature>
<dbReference type="SUPFAM" id="SSF50978">
    <property type="entry name" value="WD40 repeat-like"/>
    <property type="match status" value="3"/>
</dbReference>
<dbReference type="InterPro" id="IPR015943">
    <property type="entry name" value="WD40/YVTN_repeat-like_dom_sf"/>
</dbReference>
<feature type="region of interest" description="Disordered" evidence="2">
    <location>
        <begin position="2243"/>
        <end position="2270"/>
    </location>
</feature>
<evidence type="ECO:0000256" key="2">
    <source>
        <dbReference type="SAM" id="MobiDB-lite"/>
    </source>
</evidence>
<dbReference type="PANTHER" id="PTHR13950">
    <property type="entry name" value="RABCONNECTIN-RELATED"/>
    <property type="match status" value="1"/>
</dbReference>
<dbReference type="InterPro" id="IPR052208">
    <property type="entry name" value="DmX-like/RAVE_component"/>
</dbReference>
<dbReference type="SMART" id="SM00320">
    <property type="entry name" value="WD40"/>
    <property type="match status" value="9"/>
</dbReference>
<dbReference type="PANTHER" id="PTHR13950:SF9">
    <property type="entry name" value="RABCONNECTIN-3A"/>
    <property type="match status" value="1"/>
</dbReference>
<keyword evidence="5" id="KW-1185">Reference proteome</keyword>
<name>A0AAD5TGE2_9FUNG</name>
<proteinExistence type="predicted"/>
<evidence type="ECO:0000259" key="3">
    <source>
        <dbReference type="Pfam" id="PF12234"/>
    </source>
</evidence>
<feature type="compositionally biased region" description="Polar residues" evidence="2">
    <location>
        <begin position="2243"/>
        <end position="2256"/>
    </location>
</feature>
<evidence type="ECO:0000313" key="5">
    <source>
        <dbReference type="Proteomes" id="UP001212152"/>
    </source>
</evidence>
<dbReference type="Pfam" id="PF12234">
    <property type="entry name" value="Rav1p_C"/>
    <property type="match status" value="1"/>
</dbReference>
<feature type="domain" description="RAVE complex protein Rav1 C-terminal" evidence="3">
    <location>
        <begin position="663"/>
        <end position="1285"/>
    </location>
</feature>
<feature type="region of interest" description="Disordered" evidence="2">
    <location>
        <begin position="1855"/>
        <end position="1880"/>
    </location>
</feature>
<accession>A0AAD5TGE2</accession>